<feature type="region of interest" description="Disordered" evidence="1">
    <location>
        <begin position="492"/>
        <end position="591"/>
    </location>
</feature>
<feature type="compositionally biased region" description="Polar residues" evidence="1">
    <location>
        <begin position="542"/>
        <end position="555"/>
    </location>
</feature>
<feature type="compositionally biased region" description="Polar residues" evidence="1">
    <location>
        <begin position="55"/>
        <end position="75"/>
    </location>
</feature>
<evidence type="ECO:0000313" key="3">
    <source>
        <dbReference type="Proteomes" id="UP000272025"/>
    </source>
</evidence>
<feature type="compositionally biased region" description="Low complexity" evidence="1">
    <location>
        <begin position="1"/>
        <end position="24"/>
    </location>
</feature>
<feature type="compositionally biased region" description="Polar residues" evidence="1">
    <location>
        <begin position="492"/>
        <end position="508"/>
    </location>
</feature>
<proteinExistence type="predicted"/>
<gene>
    <name evidence="2" type="ORF">SODALDRAFT_331035</name>
</gene>
<feature type="compositionally biased region" description="Polar residues" evidence="1">
    <location>
        <begin position="185"/>
        <end position="197"/>
    </location>
</feature>
<feature type="compositionally biased region" description="Low complexity" evidence="1">
    <location>
        <begin position="709"/>
        <end position="736"/>
    </location>
</feature>
<sequence>MTLASATAGASPAASSTVSSGASPRLSPTPTVSDSPATGADTEPQTQGPGRDAQNRNQPDANWSSQSANRGQSAGQEPESTEHADDIPMVDAPSVLSKPSSPEPTDASPVPVPTEGTSPTVANTNAAQGAAEDRSAIDVDANADKTGNTSATAATATATTTTIATNGDPVSAPPNRPSSLPPVNPGSSWSGPVSRPNSAGPSTSASTGAIELPASQIPPQTLSQPQSSFGTNHQPSSAPLPSNGLVSSRPTSLSNPSLSYPSSQPPTSPVHPAQPLPSTQANLAQQWKLPYAAPPLTQPADLNQPRPGLHPREHIPSPPCATPAVPAMPAAKFNDECKVLGRLIHMASPQAVRSVVRDNWHKCLLGSDYHLAFIANATVHHASGEVINRALRDFGQKLIQDTKGAFAQHLTTEILDDIAPVVIQKASDRFLDRALQARLPTIPARSLLNALARSERLGYDADDIVADANENVFPPLDPATRPFAAHQNTAVANTTAPKTTSVNTTAANVGQPRPAQPYPSVSSHQSRPKPASTVPKPRLQNGHPSASASRPNYITLSRHKHTPPAPPHTPTPAGNSFKKPPPSSLPGSSKRRQCPLCMRSFDSQGPYGHHVRKLVCKKPIPRGGWHATCTRCGQGFVSNMGLHYHTVNKVCGEEKNSDLKFPSSPAAPHPAATPARTPAARPAERPDDTPPLIQSDIAGYAPPPPAAAPPAGRSSSQPSSFATPGGPGRSTPTTSSLGHGIKHRDVKIFDEISPAANASMHRELLFAKETYKTRADQARQTVPDRDELTRQLQSLRNCMNSRMSTIRRKYGVRIRERRDQDELDEERSWFEVSPGPSTGSHTPVGGGGGGGGYTSSFRTGDKRPGGGGSVAWAPPDKRPRLAGPGSGSGSGSTAAAPPTPLKTLSVSEMNGGLHGTSATAAVQDPTALTAAAAAAAAATSVPRGSVSSSTTMAAQSKTMPSRTGGGILYQPVEIDSSSDSESDIPAE</sequence>
<feature type="compositionally biased region" description="Polar residues" evidence="1">
    <location>
        <begin position="26"/>
        <end position="36"/>
    </location>
</feature>
<dbReference type="STRING" id="1314773.A0A3N2Q3J4"/>
<dbReference type="EMBL" id="ML119052">
    <property type="protein sequence ID" value="ROT41312.1"/>
    <property type="molecule type" value="Genomic_DNA"/>
</dbReference>
<feature type="compositionally biased region" description="Low complexity" evidence="1">
    <location>
        <begin position="833"/>
        <end position="843"/>
    </location>
</feature>
<evidence type="ECO:0000256" key="1">
    <source>
        <dbReference type="SAM" id="MobiDB-lite"/>
    </source>
</evidence>
<dbReference type="Proteomes" id="UP000272025">
    <property type="component" value="Unassembled WGS sequence"/>
</dbReference>
<dbReference type="RefSeq" id="XP_028469118.1">
    <property type="nucleotide sequence ID" value="XM_028611357.1"/>
</dbReference>
<feature type="compositionally biased region" description="Polar residues" evidence="1">
    <location>
        <begin position="217"/>
        <end position="249"/>
    </location>
</feature>
<feature type="region of interest" description="Disordered" evidence="1">
    <location>
        <begin position="294"/>
        <end position="321"/>
    </location>
</feature>
<organism evidence="2 3">
    <name type="scientific">Sodiomyces alkalinus (strain CBS 110278 / VKM F-3762 / F11)</name>
    <name type="common">Alkaliphilic filamentous fungus</name>
    <dbReference type="NCBI Taxonomy" id="1314773"/>
    <lineage>
        <taxon>Eukaryota</taxon>
        <taxon>Fungi</taxon>
        <taxon>Dikarya</taxon>
        <taxon>Ascomycota</taxon>
        <taxon>Pezizomycotina</taxon>
        <taxon>Sordariomycetes</taxon>
        <taxon>Hypocreomycetidae</taxon>
        <taxon>Glomerellales</taxon>
        <taxon>Plectosphaerellaceae</taxon>
        <taxon>Sodiomyces</taxon>
    </lineage>
</organism>
<dbReference type="OrthoDB" id="37886at2759"/>
<feature type="compositionally biased region" description="Gly residues" evidence="1">
    <location>
        <begin position="844"/>
        <end position="853"/>
    </location>
</feature>
<feature type="region of interest" description="Disordered" evidence="1">
    <location>
        <begin position="818"/>
        <end position="918"/>
    </location>
</feature>
<feature type="compositionally biased region" description="Pro residues" evidence="1">
    <location>
        <begin position="263"/>
        <end position="275"/>
    </location>
</feature>
<dbReference type="GeneID" id="39579835"/>
<protein>
    <submittedName>
        <fullName evidence="2">Uncharacterized protein</fullName>
    </submittedName>
</protein>
<feature type="region of interest" description="Disordered" evidence="1">
    <location>
        <begin position="655"/>
        <end position="740"/>
    </location>
</feature>
<evidence type="ECO:0000313" key="2">
    <source>
        <dbReference type="EMBL" id="ROT41312.1"/>
    </source>
</evidence>
<accession>A0A3N2Q3J4</accession>
<dbReference type="AlphaFoldDB" id="A0A3N2Q3J4"/>
<feature type="compositionally biased region" description="Polar residues" evidence="1">
    <location>
        <begin position="945"/>
        <end position="961"/>
    </location>
</feature>
<name>A0A3N2Q3J4_SODAK</name>
<feature type="compositionally biased region" description="Low complexity" evidence="1">
    <location>
        <begin position="250"/>
        <end position="262"/>
    </location>
</feature>
<feature type="region of interest" description="Disordered" evidence="1">
    <location>
        <begin position="1"/>
        <end position="277"/>
    </location>
</feature>
<feature type="compositionally biased region" description="Low complexity" evidence="1">
    <location>
        <begin position="198"/>
        <end position="209"/>
    </location>
</feature>
<reference evidence="2 3" key="1">
    <citation type="journal article" date="2018" name="Mol. Ecol.">
        <title>The obligate alkalophilic soda-lake fungus Sodiomyces alkalinus has shifted to a protein diet.</title>
        <authorList>
            <person name="Grum-Grzhimaylo A.A."/>
            <person name="Falkoski D.L."/>
            <person name="van den Heuvel J."/>
            <person name="Valero-Jimenez C.A."/>
            <person name="Min B."/>
            <person name="Choi I.G."/>
            <person name="Lipzen A."/>
            <person name="Daum C.G."/>
            <person name="Aanen D.K."/>
            <person name="Tsang A."/>
            <person name="Henrissat B."/>
            <person name="Bilanenko E.N."/>
            <person name="de Vries R.P."/>
            <person name="van Kan J.A.L."/>
            <person name="Grigoriev I.V."/>
            <person name="Debets A.J.M."/>
        </authorList>
    </citation>
    <scope>NUCLEOTIDE SEQUENCE [LARGE SCALE GENOMIC DNA]</scope>
    <source>
        <strain evidence="2 3">F11</strain>
    </source>
</reference>
<feature type="compositionally biased region" description="Low complexity" evidence="1">
    <location>
        <begin position="149"/>
        <end position="165"/>
    </location>
</feature>
<feature type="region of interest" description="Disordered" evidence="1">
    <location>
        <begin position="935"/>
        <end position="987"/>
    </location>
</feature>
<feature type="compositionally biased region" description="Acidic residues" evidence="1">
    <location>
        <begin position="976"/>
        <end position="987"/>
    </location>
</feature>
<feature type="compositionally biased region" description="Pro residues" evidence="1">
    <location>
        <begin position="171"/>
        <end position="184"/>
    </location>
</feature>
<feature type="compositionally biased region" description="Polar residues" evidence="1">
    <location>
        <begin position="115"/>
        <end position="127"/>
    </location>
</feature>
<feature type="compositionally biased region" description="Low complexity" evidence="1">
    <location>
        <begin position="662"/>
        <end position="681"/>
    </location>
</feature>
<keyword evidence="3" id="KW-1185">Reference proteome</keyword>